<reference evidence="6" key="1">
    <citation type="submission" date="2018-06" db="EMBL/GenBank/DDBJ databases">
        <title>Paenibacillus xerothermodurans sp. nov. an extremely dry heat resistant spore forming bacterium isolated from the soil of Cape Canaveral, Florida.</title>
        <authorList>
            <person name="Seuylemezian A."/>
            <person name="Kaur N."/>
            <person name="Patil P."/>
            <person name="Patil P."/>
            <person name="Mayilraj S."/>
            <person name="Vaishampayan P."/>
        </authorList>
    </citation>
    <scope>NUCLEOTIDE SEQUENCE [LARGE SCALE GENOMIC DNA]</scope>
    <source>
        <strain evidence="6">ATCC 27380</strain>
    </source>
</reference>
<feature type="binding site" evidence="4">
    <location>
        <position position="110"/>
    </location>
    <ligand>
        <name>(6R)-10-formyltetrahydrofolate</name>
        <dbReference type="ChEBI" id="CHEBI:195366"/>
    </ligand>
</feature>
<proteinExistence type="inferred from homology"/>
<feature type="active site" description="Proton donor" evidence="4">
    <location>
        <position position="112"/>
    </location>
</feature>
<dbReference type="OrthoDB" id="9806170at2"/>
<dbReference type="EMBL" id="NHRJ02000008">
    <property type="protein sequence ID" value="PZE20223.1"/>
    <property type="molecule type" value="Genomic_DNA"/>
</dbReference>
<dbReference type="GO" id="GO:0006189">
    <property type="term" value="P:'de novo' IMP biosynthetic process"/>
    <property type="evidence" value="ECO:0007669"/>
    <property type="project" value="UniProtKB-UniRule"/>
</dbReference>
<evidence type="ECO:0000259" key="5">
    <source>
        <dbReference type="Pfam" id="PF00551"/>
    </source>
</evidence>
<accession>A0A2W1NMN1</accession>
<feature type="domain" description="Formyl transferase N-terminal" evidence="5">
    <location>
        <begin position="6"/>
        <end position="185"/>
    </location>
</feature>
<name>A0A2W1NMN1_PAEXE</name>
<dbReference type="PANTHER" id="PTHR43369:SF2">
    <property type="entry name" value="PHOSPHORIBOSYLGLYCINAMIDE FORMYLTRANSFERASE"/>
    <property type="match status" value="1"/>
</dbReference>
<dbReference type="InterPro" id="IPR036477">
    <property type="entry name" value="Formyl_transf_N_sf"/>
</dbReference>
<evidence type="ECO:0000313" key="6">
    <source>
        <dbReference type="EMBL" id="PZE20223.1"/>
    </source>
</evidence>
<dbReference type="SUPFAM" id="SSF53328">
    <property type="entry name" value="Formyltransferase"/>
    <property type="match status" value="1"/>
</dbReference>
<dbReference type="Pfam" id="PF00551">
    <property type="entry name" value="Formyl_trans_N"/>
    <property type="match status" value="1"/>
</dbReference>
<dbReference type="Proteomes" id="UP000214746">
    <property type="component" value="Unassembled WGS sequence"/>
</dbReference>
<keyword evidence="3 4" id="KW-0658">Purine biosynthesis</keyword>
<sequence>MTKQYNIAVFASGSGTNFQAVADAVNAGRLDVRIGLLVCDRPKAQVVERARQLGVPAFVFSPKDYPNRESYEREILARLQALDIDLAVMAGYMRLISNVLVEPLYGRLINVHPSLLPAFPGLNAVQQALDHGVKVTGVTVHYVDGGMDTGPIIAQQALAIAPNDTVAALAERIHTIEHTLLTRVIGQIAAGSVHLQGNRTIIQSKEGIKP</sequence>
<evidence type="ECO:0000256" key="4">
    <source>
        <dbReference type="HAMAP-Rule" id="MF_01930"/>
    </source>
</evidence>
<comment type="pathway">
    <text evidence="1 4">Purine metabolism; IMP biosynthesis via de novo pathway; N(2)-formyl-N(1)-(5-phospho-D-ribosyl)glycinamide from N(1)-(5-phospho-D-ribosyl)glycinamide (10-formyl THF route): step 1/1.</text>
</comment>
<dbReference type="Gene3D" id="3.40.50.170">
    <property type="entry name" value="Formyl transferase, N-terminal domain"/>
    <property type="match status" value="1"/>
</dbReference>
<organism evidence="6 7">
    <name type="scientific">Paenibacillus xerothermodurans</name>
    <dbReference type="NCBI Taxonomy" id="1977292"/>
    <lineage>
        <taxon>Bacteria</taxon>
        <taxon>Bacillati</taxon>
        <taxon>Bacillota</taxon>
        <taxon>Bacilli</taxon>
        <taxon>Bacillales</taxon>
        <taxon>Paenibacillaceae</taxon>
        <taxon>Paenibacillus</taxon>
    </lineage>
</organism>
<evidence type="ECO:0000256" key="2">
    <source>
        <dbReference type="ARBA" id="ARBA00022679"/>
    </source>
</evidence>
<dbReference type="CDD" id="cd08645">
    <property type="entry name" value="FMT_core_GART"/>
    <property type="match status" value="1"/>
</dbReference>
<dbReference type="AlphaFoldDB" id="A0A2W1NMN1"/>
<dbReference type="NCBIfam" id="TIGR00639">
    <property type="entry name" value="PurN"/>
    <property type="match status" value="1"/>
</dbReference>
<comment type="catalytic activity">
    <reaction evidence="4">
        <text>N(1)-(5-phospho-beta-D-ribosyl)glycinamide + (6R)-10-formyltetrahydrofolate = N(2)-formyl-N(1)-(5-phospho-beta-D-ribosyl)glycinamide + (6S)-5,6,7,8-tetrahydrofolate + H(+)</text>
        <dbReference type="Rhea" id="RHEA:15053"/>
        <dbReference type="ChEBI" id="CHEBI:15378"/>
        <dbReference type="ChEBI" id="CHEBI:57453"/>
        <dbReference type="ChEBI" id="CHEBI:143788"/>
        <dbReference type="ChEBI" id="CHEBI:147286"/>
        <dbReference type="ChEBI" id="CHEBI:195366"/>
        <dbReference type="EC" id="2.1.2.2"/>
    </reaction>
</comment>
<feature type="binding site" evidence="4">
    <location>
        <position position="68"/>
    </location>
    <ligand>
        <name>(6R)-10-formyltetrahydrofolate</name>
        <dbReference type="ChEBI" id="CHEBI:195366"/>
    </ligand>
</feature>
<comment type="caution">
    <text evidence="6">The sequence shown here is derived from an EMBL/GenBank/DDBJ whole genome shotgun (WGS) entry which is preliminary data.</text>
</comment>
<dbReference type="RefSeq" id="WP_089200593.1">
    <property type="nucleotide sequence ID" value="NZ_NHRJ02000008.1"/>
</dbReference>
<dbReference type="GO" id="GO:0004644">
    <property type="term" value="F:phosphoribosylglycinamide formyltransferase activity"/>
    <property type="evidence" value="ECO:0007669"/>
    <property type="project" value="UniProtKB-UniRule"/>
</dbReference>
<evidence type="ECO:0000256" key="3">
    <source>
        <dbReference type="ARBA" id="ARBA00022755"/>
    </source>
</evidence>
<evidence type="ECO:0000256" key="1">
    <source>
        <dbReference type="ARBA" id="ARBA00005054"/>
    </source>
</evidence>
<keyword evidence="2 4" id="KW-0808">Transferase</keyword>
<gene>
    <name evidence="4" type="primary">purN</name>
    <name evidence="6" type="ORF">CBW46_013810</name>
</gene>
<dbReference type="HAMAP" id="MF_01930">
    <property type="entry name" value="PurN"/>
    <property type="match status" value="1"/>
</dbReference>
<evidence type="ECO:0000313" key="7">
    <source>
        <dbReference type="Proteomes" id="UP000214746"/>
    </source>
</evidence>
<dbReference type="InterPro" id="IPR004607">
    <property type="entry name" value="GART"/>
</dbReference>
<dbReference type="InterPro" id="IPR002376">
    <property type="entry name" value="Formyl_transf_N"/>
</dbReference>
<protein>
    <recommendedName>
        <fullName evidence="4">Phosphoribosylglycinamide formyltransferase</fullName>
        <ecNumber evidence="4">2.1.2.2</ecNumber>
    </recommendedName>
    <alternativeName>
        <fullName evidence="4">5'-phosphoribosylglycinamide transformylase</fullName>
    </alternativeName>
    <alternativeName>
        <fullName evidence="4">GAR transformylase</fullName>
        <shortName evidence="4">GART</shortName>
    </alternativeName>
</protein>
<dbReference type="FunFam" id="3.40.50.170:FF:000007">
    <property type="entry name" value="Phosphoribosylglycinamide formyltransferase"/>
    <property type="match status" value="1"/>
</dbReference>
<feature type="binding site" evidence="4">
    <location>
        <begin position="15"/>
        <end position="17"/>
    </location>
    <ligand>
        <name>N(1)-(5-phospho-beta-D-ribosyl)glycinamide</name>
        <dbReference type="ChEBI" id="CHEBI:143788"/>
    </ligand>
</feature>
<comment type="similarity">
    <text evidence="4">Belongs to the GART family.</text>
</comment>
<dbReference type="PANTHER" id="PTHR43369">
    <property type="entry name" value="PHOSPHORIBOSYLGLYCINAMIDE FORMYLTRANSFERASE"/>
    <property type="match status" value="1"/>
</dbReference>
<dbReference type="UniPathway" id="UPA00074">
    <property type="reaction ID" value="UER00126"/>
</dbReference>
<keyword evidence="7" id="KW-1185">Reference proteome</keyword>
<dbReference type="GO" id="GO:0005829">
    <property type="term" value="C:cytosol"/>
    <property type="evidence" value="ECO:0007669"/>
    <property type="project" value="TreeGrafter"/>
</dbReference>
<comment type="function">
    <text evidence="4">Catalyzes the transfer of a formyl group from 10-formyltetrahydrofolate to 5-phospho-ribosyl-glycinamide (GAR), producing 5-phospho-ribosyl-N-formylglycinamide (FGAR) and tetrahydrofolate.</text>
</comment>
<dbReference type="EC" id="2.1.2.2" evidence="4"/>
<feature type="site" description="Raises pKa of active site His" evidence="4">
    <location>
        <position position="148"/>
    </location>
</feature>
<feature type="binding site" evidence="4">
    <location>
        <begin position="93"/>
        <end position="96"/>
    </location>
    <ligand>
        <name>(6R)-10-formyltetrahydrofolate</name>
        <dbReference type="ChEBI" id="CHEBI:195366"/>
    </ligand>
</feature>